<dbReference type="InterPro" id="IPR022385">
    <property type="entry name" value="Rhs_assc_core"/>
</dbReference>
<dbReference type="NCBIfam" id="TIGR03696">
    <property type="entry name" value="Rhs_assc_core"/>
    <property type="match status" value="1"/>
</dbReference>
<keyword evidence="2" id="KW-1185">Reference proteome</keyword>
<organism evidence="1 2">
    <name type="scientific">Flavobacterium sediminilitoris</name>
    <dbReference type="NCBI Taxonomy" id="2024526"/>
    <lineage>
        <taxon>Bacteria</taxon>
        <taxon>Pseudomonadati</taxon>
        <taxon>Bacteroidota</taxon>
        <taxon>Flavobacteriia</taxon>
        <taxon>Flavobacteriales</taxon>
        <taxon>Flavobacteriaceae</taxon>
        <taxon>Flavobacterium</taxon>
    </lineage>
</organism>
<protein>
    <recommendedName>
        <fullName evidence="3">RHS repeat-associated protein</fullName>
    </recommendedName>
</protein>
<evidence type="ECO:0000313" key="2">
    <source>
        <dbReference type="Proteomes" id="UP000830454"/>
    </source>
</evidence>
<sequence length="423" mass="48693">MKIIVGTNTIIYIYNVTGQKVSKIVNEAINVTQTNYLAGGFQYKNNVLQFFPHAEGYVKHEADNYSYVFNYTYHLGNIRLSYSTDPSTKALEILEENNYYPFGLKHANYNMSRKAYYKSGGDLVLEEPCPSCPIDFKYNYKYNGKEYQDELGLNFYDYGARNYDPALGRWMNMDPLAYKYFSYSSYSYALNVPTFFIDPDGKKIIWGEGDADKKTREQVEELRKNSASFNVLYEFLDGLEDYDITISIDDAHIDVLAKKNNIDEDSAQGVFDPESNTIYYREGTSDTTVGEELFHALQKYINKRDSNQQNISDMEAEAKLFNYDVSDEKRLSKDPGSILGVILDSSQMELYSVKDSQDATGNTKIENGENKEVYDGYVKSFYEFYNSSYGNKHPYSKKAPLYNKPATYNEVQDLKKINKANKN</sequence>
<dbReference type="Proteomes" id="UP000830454">
    <property type="component" value="Chromosome"/>
</dbReference>
<dbReference type="RefSeq" id="WP_246917897.1">
    <property type="nucleotide sequence ID" value="NZ_CP090145.1"/>
</dbReference>
<proteinExistence type="predicted"/>
<reference evidence="1" key="2">
    <citation type="submission" date="2022-04" db="EMBL/GenBank/DDBJ databases">
        <title>Complete Genome Sequence of Flavobacterium sediminilitoris YSM-43, Isolated from a Tidal Sediment.</title>
        <authorList>
            <person name="Lee P.A."/>
        </authorList>
    </citation>
    <scope>NUCLEOTIDE SEQUENCE</scope>
    <source>
        <strain evidence="1">YSM-43</strain>
    </source>
</reference>
<dbReference type="InterPro" id="IPR050708">
    <property type="entry name" value="T6SS_VgrG/RHS"/>
</dbReference>
<name>A0ABY4HQC4_9FLAO</name>
<evidence type="ECO:0008006" key="3">
    <source>
        <dbReference type="Google" id="ProtNLM"/>
    </source>
</evidence>
<accession>A0ABY4HQC4</accession>
<dbReference type="PANTHER" id="PTHR32305:SF15">
    <property type="entry name" value="PROTEIN RHSA-RELATED"/>
    <property type="match status" value="1"/>
</dbReference>
<dbReference type="Gene3D" id="2.180.10.10">
    <property type="entry name" value="RHS repeat-associated core"/>
    <property type="match status" value="1"/>
</dbReference>
<evidence type="ECO:0000313" key="1">
    <source>
        <dbReference type="EMBL" id="UOX34836.1"/>
    </source>
</evidence>
<gene>
    <name evidence="1" type="ORF">LXD69_04830</name>
</gene>
<reference evidence="1" key="1">
    <citation type="submission" date="2021-12" db="EMBL/GenBank/DDBJ databases">
        <authorList>
            <person name="Cha I.-T."/>
            <person name="Lee K.-E."/>
            <person name="Park S.-J."/>
        </authorList>
    </citation>
    <scope>NUCLEOTIDE SEQUENCE</scope>
    <source>
        <strain evidence="1">YSM-43</strain>
    </source>
</reference>
<dbReference type="PANTHER" id="PTHR32305">
    <property type="match status" value="1"/>
</dbReference>
<dbReference type="EMBL" id="CP090145">
    <property type="protein sequence ID" value="UOX34836.1"/>
    <property type="molecule type" value="Genomic_DNA"/>
</dbReference>